<protein>
    <submittedName>
        <fullName evidence="1">Uncharacterized protein</fullName>
    </submittedName>
</protein>
<sequence>MSSAANATKQAIASAFERFNNETELKGDFPWSEEWVARLVDDNTNFDELKESLRSTEAVEERLRRMLVSVSDASQKLREKFIVRANRSGFRNLPDEILAMILELALGETRSPWDVSALANSYSLVSRRFRRVVLAIPAFWSKISSPPFKPEKAAHFASRVTTPTICLSIKGIRGSEDNEFYDDEEMRVIGMFILTMSISSRIRKLALHFSVDDLHLVGEIQPIYTHLSLPSLSELKLDYRDMGHSFASFCREWVMPSLQTLTLKDAIPQFPSAVLSQIKTCSIEANRDNDGAFWSTSEILEFITSLTSVEDLRVAVRLVGLYNGSYEPYIMKSVRNFNLGLQNDDVARHPNVLLYIAFPSMVSLRVELGLKDFSLLHSALNHIYFRIPPTSVTSVTVAVGMELEDANQDLPVHTVGEWCTQFGDIKSLKLESNRDNAHNFFSFANSIDAVEVVDERGSVFDVRTVENVPFEGALVHSRQKAIFDSKNGVSIVDEYISDTDSDVDF</sequence>
<dbReference type="AlphaFoldDB" id="A0A0H2REB3"/>
<organism evidence="1 2">
    <name type="scientific">Schizopora paradoxa</name>
    <dbReference type="NCBI Taxonomy" id="27342"/>
    <lineage>
        <taxon>Eukaryota</taxon>
        <taxon>Fungi</taxon>
        <taxon>Dikarya</taxon>
        <taxon>Basidiomycota</taxon>
        <taxon>Agaricomycotina</taxon>
        <taxon>Agaricomycetes</taxon>
        <taxon>Hymenochaetales</taxon>
        <taxon>Schizoporaceae</taxon>
        <taxon>Schizopora</taxon>
    </lineage>
</organism>
<dbReference type="OrthoDB" id="2269034at2759"/>
<name>A0A0H2REB3_9AGAM</name>
<evidence type="ECO:0000313" key="2">
    <source>
        <dbReference type="Proteomes" id="UP000053477"/>
    </source>
</evidence>
<keyword evidence="2" id="KW-1185">Reference proteome</keyword>
<dbReference type="EMBL" id="KQ086033">
    <property type="protein sequence ID" value="KLO10180.1"/>
    <property type="molecule type" value="Genomic_DNA"/>
</dbReference>
<dbReference type="Proteomes" id="UP000053477">
    <property type="component" value="Unassembled WGS sequence"/>
</dbReference>
<accession>A0A0H2REB3</accession>
<gene>
    <name evidence="1" type="ORF">SCHPADRAFT_930671</name>
</gene>
<evidence type="ECO:0000313" key="1">
    <source>
        <dbReference type="EMBL" id="KLO10180.1"/>
    </source>
</evidence>
<dbReference type="InParanoid" id="A0A0H2REB3"/>
<proteinExistence type="predicted"/>
<reference evidence="1 2" key="1">
    <citation type="submission" date="2015-04" db="EMBL/GenBank/DDBJ databases">
        <title>Complete genome sequence of Schizopora paradoxa KUC8140, a cosmopolitan wood degrader in East Asia.</title>
        <authorList>
            <consortium name="DOE Joint Genome Institute"/>
            <person name="Min B."/>
            <person name="Park H."/>
            <person name="Jang Y."/>
            <person name="Kim J.-J."/>
            <person name="Kim K.H."/>
            <person name="Pangilinan J."/>
            <person name="Lipzen A."/>
            <person name="Riley R."/>
            <person name="Grigoriev I.V."/>
            <person name="Spatafora J.W."/>
            <person name="Choi I.-G."/>
        </authorList>
    </citation>
    <scope>NUCLEOTIDE SEQUENCE [LARGE SCALE GENOMIC DNA]</scope>
    <source>
        <strain evidence="1 2">KUC8140</strain>
    </source>
</reference>